<reference evidence="1 2" key="1">
    <citation type="journal article" date="2013" name="BMC Genomics">
        <title>The miniature genome of a carnivorous plant Genlisea aurea contains a low number of genes and short non-coding sequences.</title>
        <authorList>
            <person name="Leushkin E.V."/>
            <person name="Sutormin R.A."/>
            <person name="Nabieva E.R."/>
            <person name="Penin A.A."/>
            <person name="Kondrashov A.S."/>
            <person name="Logacheva M.D."/>
        </authorList>
    </citation>
    <scope>NUCLEOTIDE SEQUENCE [LARGE SCALE GENOMIC DNA]</scope>
</reference>
<comment type="caution">
    <text evidence="1">The sequence shown here is derived from an EMBL/GenBank/DDBJ whole genome shotgun (WGS) entry which is preliminary data.</text>
</comment>
<protein>
    <submittedName>
        <fullName evidence="1">Uncharacterized protein</fullName>
    </submittedName>
</protein>
<organism evidence="1 2">
    <name type="scientific">Genlisea aurea</name>
    <dbReference type="NCBI Taxonomy" id="192259"/>
    <lineage>
        <taxon>Eukaryota</taxon>
        <taxon>Viridiplantae</taxon>
        <taxon>Streptophyta</taxon>
        <taxon>Embryophyta</taxon>
        <taxon>Tracheophyta</taxon>
        <taxon>Spermatophyta</taxon>
        <taxon>Magnoliopsida</taxon>
        <taxon>eudicotyledons</taxon>
        <taxon>Gunneridae</taxon>
        <taxon>Pentapetalae</taxon>
        <taxon>asterids</taxon>
        <taxon>lamiids</taxon>
        <taxon>Lamiales</taxon>
        <taxon>Lentibulariaceae</taxon>
        <taxon>Genlisea</taxon>
    </lineage>
</organism>
<name>S8CL65_9LAMI</name>
<gene>
    <name evidence="1" type="ORF">M569_07294</name>
</gene>
<sequence>MAVMGRVLGSILTDSTAPVPIQPGRGLLMLSRQYVALGGRTGFAERTMTTDRVMHSDEDAIIPSYQDVGMYAQIVNQFGVLSDQEDGTYTYTPIETGGLGGGEERPDQTVKEKGQLWGLKTCDAIFSRVGAYLQQCEQAMVAILVPLGVCLPSQVVWEHFKEMVLGMKEGLGLLVWIVITVINQ</sequence>
<evidence type="ECO:0000313" key="2">
    <source>
        <dbReference type="Proteomes" id="UP000015453"/>
    </source>
</evidence>
<dbReference type="EMBL" id="AUSU01003093">
    <property type="protein sequence ID" value="EPS67480.1"/>
    <property type="molecule type" value="Genomic_DNA"/>
</dbReference>
<dbReference type="AlphaFoldDB" id="S8CL65"/>
<accession>S8CL65</accession>
<keyword evidence="2" id="KW-1185">Reference proteome</keyword>
<proteinExistence type="predicted"/>
<evidence type="ECO:0000313" key="1">
    <source>
        <dbReference type="EMBL" id="EPS67480.1"/>
    </source>
</evidence>
<dbReference type="Proteomes" id="UP000015453">
    <property type="component" value="Unassembled WGS sequence"/>
</dbReference>